<reference evidence="4" key="1">
    <citation type="submission" date="2014-04" db="EMBL/GenBank/DDBJ databases">
        <title>Whole-Genome optical mapping and complete genome sequence of Sphingobacterium deserti sp. nov., a new spaces isolated from desert in the west of China.</title>
        <authorList>
            <person name="Teng C."/>
            <person name="Zhou Z."/>
            <person name="Li X."/>
            <person name="Chen M."/>
            <person name="Lin M."/>
            <person name="Wang L."/>
            <person name="Su S."/>
            <person name="Zhang C."/>
            <person name="Zhang W."/>
        </authorList>
    </citation>
    <scope>NUCLEOTIDE SEQUENCE [LARGE SCALE GENOMIC DNA]</scope>
    <source>
        <strain evidence="4">ACCC05744</strain>
    </source>
</reference>
<dbReference type="Pfam" id="PF02469">
    <property type="entry name" value="Fasciclin"/>
    <property type="match status" value="1"/>
</dbReference>
<feature type="chain" id="PRO_5002124082" description="FAS1 domain-containing protein" evidence="1">
    <location>
        <begin position="20"/>
        <end position="245"/>
    </location>
</feature>
<dbReference type="OrthoDB" id="1097608at2"/>
<comment type="caution">
    <text evidence="3">The sequence shown here is derived from an EMBL/GenBank/DDBJ whole genome shotgun (WGS) entry which is preliminary data.</text>
</comment>
<keyword evidence="4" id="KW-1185">Reference proteome</keyword>
<dbReference type="STRING" id="1229276.DI53_0593"/>
<dbReference type="PATRIC" id="fig|1229276.3.peg.617"/>
<dbReference type="InterPro" id="IPR000782">
    <property type="entry name" value="FAS1_domain"/>
</dbReference>
<sequence length="245" mass="28388">MKKILLFLFVPVILAGACARDDYFQDSGTHSEFFNGNMMEYLDSKAKLPIDPFDTLVQVIRHAGMEEVLQNEDITFFAPPDPSINKTIKELNRQLYFLGQDTITSFQEVKPEVWRYFLEQYMIRGDYGLIDIPQVDTLALYAFPGQLYQTLNIEAPINVGVMYHDLVNEGSVIKYMGPRQMMISYIPDFAQPRTGWLNTMIASSNIKPTNGRVHVINYIRHYFAFQPERFISRVRELGIDYITED</sequence>
<dbReference type="SUPFAM" id="SSF82153">
    <property type="entry name" value="FAS1 domain"/>
    <property type="match status" value="1"/>
</dbReference>
<dbReference type="eggNOG" id="COG2335">
    <property type="taxonomic scope" value="Bacteria"/>
</dbReference>
<dbReference type="EMBL" id="JJMU01000009">
    <property type="protein sequence ID" value="KGE15671.1"/>
    <property type="molecule type" value="Genomic_DNA"/>
</dbReference>
<organism evidence="3 4">
    <name type="scientific">Sphingobacterium deserti</name>
    <dbReference type="NCBI Taxonomy" id="1229276"/>
    <lineage>
        <taxon>Bacteria</taxon>
        <taxon>Pseudomonadati</taxon>
        <taxon>Bacteroidota</taxon>
        <taxon>Sphingobacteriia</taxon>
        <taxon>Sphingobacteriales</taxon>
        <taxon>Sphingobacteriaceae</taxon>
        <taxon>Sphingobacterium</taxon>
    </lineage>
</organism>
<protein>
    <recommendedName>
        <fullName evidence="2">FAS1 domain-containing protein</fullName>
    </recommendedName>
</protein>
<feature type="domain" description="FAS1" evidence="2">
    <location>
        <begin position="53"/>
        <end position="218"/>
    </location>
</feature>
<evidence type="ECO:0000313" key="3">
    <source>
        <dbReference type="EMBL" id="KGE15671.1"/>
    </source>
</evidence>
<dbReference type="AlphaFoldDB" id="A0A0B8T3H6"/>
<feature type="signal peptide" evidence="1">
    <location>
        <begin position="1"/>
        <end position="19"/>
    </location>
</feature>
<evidence type="ECO:0000259" key="2">
    <source>
        <dbReference type="Pfam" id="PF02469"/>
    </source>
</evidence>
<keyword evidence="1" id="KW-0732">Signal</keyword>
<dbReference type="RefSeq" id="WP_037495179.1">
    <property type="nucleotide sequence ID" value="NZ_JJMU01000009.1"/>
</dbReference>
<dbReference type="Proteomes" id="UP000031802">
    <property type="component" value="Unassembled WGS sequence"/>
</dbReference>
<evidence type="ECO:0000256" key="1">
    <source>
        <dbReference type="SAM" id="SignalP"/>
    </source>
</evidence>
<accession>A0A0B8T3H6</accession>
<name>A0A0B8T3H6_9SPHI</name>
<dbReference type="Gene3D" id="2.30.180.10">
    <property type="entry name" value="FAS1 domain"/>
    <property type="match status" value="1"/>
</dbReference>
<evidence type="ECO:0000313" key="4">
    <source>
        <dbReference type="Proteomes" id="UP000031802"/>
    </source>
</evidence>
<reference evidence="3 4" key="2">
    <citation type="journal article" date="2015" name="PLoS ONE">
        <title>Whole-Genome Optical Mapping and Finished Genome Sequence of Sphingobacterium deserti sp. nov., a New Species Isolated from the Western Desert of China.</title>
        <authorList>
            <person name="Teng C."/>
            <person name="Zhou Z."/>
            <person name="Molnar I."/>
            <person name="Li X."/>
            <person name="Tang R."/>
            <person name="Chen M."/>
            <person name="Wang L."/>
            <person name="Su S."/>
            <person name="Zhang W."/>
            <person name="Lin M."/>
        </authorList>
    </citation>
    <scope>NUCLEOTIDE SEQUENCE [LARGE SCALE GENOMIC DNA]</scope>
    <source>
        <strain evidence="4">ACCC05744</strain>
    </source>
</reference>
<dbReference type="InterPro" id="IPR036378">
    <property type="entry name" value="FAS1_dom_sf"/>
</dbReference>
<dbReference type="PROSITE" id="PS51257">
    <property type="entry name" value="PROKAR_LIPOPROTEIN"/>
    <property type="match status" value="1"/>
</dbReference>
<proteinExistence type="predicted"/>
<gene>
    <name evidence="3" type="ORF">DI53_0593</name>
</gene>